<dbReference type="Ensembl" id="ENSPNAT00000022198.2">
    <property type="protein sequence ID" value="ENSPNAP00000032343.1"/>
    <property type="gene ID" value="ENSPNAG00000020220.2"/>
</dbReference>
<keyword evidence="2" id="KW-0472">Membrane</keyword>
<dbReference type="PROSITE" id="PS50835">
    <property type="entry name" value="IG_LIKE"/>
    <property type="match status" value="2"/>
</dbReference>
<keyword evidence="2" id="KW-0812">Transmembrane</keyword>
<dbReference type="RefSeq" id="XP_037392615.1">
    <property type="nucleotide sequence ID" value="XM_037536718.1"/>
</dbReference>
<dbReference type="SMART" id="SM00408">
    <property type="entry name" value="IGc2"/>
    <property type="match status" value="3"/>
</dbReference>
<evidence type="ECO:0000313" key="6">
    <source>
        <dbReference type="Proteomes" id="UP001501920"/>
    </source>
</evidence>
<sequence>MSSSETLLWITLALCAATGGSEVLYKKRGQEVTMDCGDVGTRTANYAEWKHNSVLVFKINTKRGGVIKGSAAVAKKAKPIGDSLKIPSVEAGDTGVYTCSGVDINGNQIKKEHKLHVVSVSVSPSDTVLIPSGVTLRCDVEGDSTAQVQWKKPSGAEHHGSPGNTVTLESVTLDDAGQWTCQIKDNGGKEVGKIEQVITVVGPLQAPEQVSGLTGGTVQLPCSLPILSSLTIDGVRWTHESPADFHLLNLTKVSSSKVKFAADPRSGNFTATLTKLKPSDTGVYVCTVDVKGQTRTKKLTLTVQGGTTAATVKDPTTVGLWVWVAVAIAGVFLILLAVVTTLIYHRNRRMRRKVRKLRSVRQPLTNRTYCQCDRPVRQPHPAGKKERPPPLPRYQYDVMSE</sequence>
<feature type="domain" description="Ig-like" evidence="4">
    <location>
        <begin position="87"/>
        <end position="199"/>
    </location>
</feature>
<dbReference type="Pfam" id="PF13927">
    <property type="entry name" value="Ig_3"/>
    <property type="match status" value="1"/>
</dbReference>
<proteinExistence type="predicted"/>
<evidence type="ECO:0000259" key="4">
    <source>
        <dbReference type="PROSITE" id="PS50835"/>
    </source>
</evidence>
<feature type="signal peptide" evidence="3">
    <location>
        <begin position="1"/>
        <end position="20"/>
    </location>
</feature>
<feature type="domain" description="Ig-like" evidence="4">
    <location>
        <begin position="203"/>
        <end position="300"/>
    </location>
</feature>
<dbReference type="InterPro" id="IPR013106">
    <property type="entry name" value="Ig_V-set"/>
</dbReference>
<keyword evidence="6" id="KW-1185">Reference proteome</keyword>
<dbReference type="CDD" id="cd00096">
    <property type="entry name" value="Ig"/>
    <property type="match status" value="1"/>
</dbReference>
<dbReference type="Pfam" id="PF07686">
    <property type="entry name" value="V-set"/>
    <property type="match status" value="1"/>
</dbReference>
<dbReference type="GeneID" id="108432335"/>
<keyword evidence="2" id="KW-1133">Transmembrane helix</keyword>
<dbReference type="InterPro" id="IPR003598">
    <property type="entry name" value="Ig_sub2"/>
</dbReference>
<dbReference type="SUPFAM" id="SSF48726">
    <property type="entry name" value="Immunoglobulin"/>
    <property type="match status" value="3"/>
</dbReference>
<dbReference type="OrthoDB" id="6159398at2759"/>
<feature type="transmembrane region" description="Helical" evidence="2">
    <location>
        <begin position="320"/>
        <end position="344"/>
    </location>
</feature>
<reference evidence="5" key="2">
    <citation type="submission" date="2025-05" db="UniProtKB">
        <authorList>
            <consortium name="Ensembl"/>
        </authorList>
    </citation>
    <scope>IDENTIFICATION</scope>
</reference>
<dbReference type="STRING" id="42514.ENSPNAP00000014299"/>
<dbReference type="SMART" id="SM00409">
    <property type="entry name" value="IG"/>
    <property type="match status" value="3"/>
</dbReference>
<reference evidence="5 6" key="1">
    <citation type="submission" date="2020-10" db="EMBL/GenBank/DDBJ databases">
        <title>Pygocentrus nattereri (red-bellied piranha) genome, fPygNat1, primary haplotype.</title>
        <authorList>
            <person name="Myers G."/>
            <person name="Meyer A."/>
            <person name="Karagic N."/>
            <person name="Pippel M."/>
            <person name="Winkler S."/>
            <person name="Tracey A."/>
            <person name="Wood J."/>
            <person name="Formenti G."/>
            <person name="Howe K."/>
            <person name="Fedrigo O."/>
            <person name="Jarvis E.D."/>
        </authorList>
    </citation>
    <scope>NUCLEOTIDE SEQUENCE [LARGE SCALE GENOMIC DNA]</scope>
</reference>
<evidence type="ECO:0000256" key="1">
    <source>
        <dbReference type="SAM" id="MobiDB-lite"/>
    </source>
</evidence>
<dbReference type="Pfam" id="PF12104">
    <property type="entry name" value="Tcell_CD4_C"/>
    <property type="match status" value="1"/>
</dbReference>
<dbReference type="Gene3D" id="2.60.40.10">
    <property type="entry name" value="Immunoglobulins"/>
    <property type="match status" value="3"/>
</dbReference>
<protein>
    <recommendedName>
        <fullName evidence="4">Ig-like domain-containing protein</fullName>
    </recommendedName>
</protein>
<evidence type="ECO:0000256" key="2">
    <source>
        <dbReference type="SAM" id="Phobius"/>
    </source>
</evidence>
<dbReference type="RefSeq" id="XP_017561581.1">
    <property type="nucleotide sequence ID" value="XM_017706092.2"/>
</dbReference>
<dbReference type="InterPro" id="IPR003599">
    <property type="entry name" value="Ig_sub"/>
</dbReference>
<feature type="chain" id="PRO_5044589707" description="Ig-like domain-containing protein" evidence="3">
    <location>
        <begin position="21"/>
        <end position="401"/>
    </location>
</feature>
<evidence type="ECO:0000256" key="3">
    <source>
        <dbReference type="SAM" id="SignalP"/>
    </source>
</evidence>
<dbReference type="PANTHER" id="PTHR11422">
    <property type="entry name" value="T-CELL SURFACE GLYCOPROTEIN CD4"/>
    <property type="match status" value="1"/>
</dbReference>
<dbReference type="Ensembl" id="ENSPNAT00000037280.2">
    <property type="protein sequence ID" value="ENSPNAP00000014299.1"/>
    <property type="gene ID" value="ENSPNAG00000020220.2"/>
</dbReference>
<keyword evidence="3" id="KW-0732">Signal</keyword>
<name>A0A3B4CUV0_PYGNA</name>
<dbReference type="InterPro" id="IPR013783">
    <property type="entry name" value="Ig-like_fold"/>
</dbReference>
<accession>A0A3B4CUV0</accession>
<dbReference type="InterPro" id="IPR007110">
    <property type="entry name" value="Ig-like_dom"/>
</dbReference>
<dbReference type="GeneTree" id="ENSGT00510000054197"/>
<dbReference type="InterPro" id="IPR036179">
    <property type="entry name" value="Ig-like_dom_sf"/>
</dbReference>
<dbReference type="PANTHER" id="PTHR11422:SF6">
    <property type="entry name" value="HEMICENTIN-1 ISOFORM X1"/>
    <property type="match status" value="1"/>
</dbReference>
<organism evidence="5 6">
    <name type="scientific">Pygocentrus nattereri</name>
    <name type="common">Red-bellied piranha</name>
    <dbReference type="NCBI Taxonomy" id="42514"/>
    <lineage>
        <taxon>Eukaryota</taxon>
        <taxon>Metazoa</taxon>
        <taxon>Chordata</taxon>
        <taxon>Craniata</taxon>
        <taxon>Vertebrata</taxon>
        <taxon>Euteleostomi</taxon>
        <taxon>Actinopterygii</taxon>
        <taxon>Neopterygii</taxon>
        <taxon>Teleostei</taxon>
        <taxon>Ostariophysi</taxon>
        <taxon>Characiformes</taxon>
        <taxon>Characoidei</taxon>
        <taxon>Pygocentrus</taxon>
    </lineage>
</organism>
<dbReference type="Proteomes" id="UP001501920">
    <property type="component" value="Chromosome 3"/>
</dbReference>
<evidence type="ECO:0000313" key="5">
    <source>
        <dbReference type="Ensembl" id="ENSPNAP00000014299.1"/>
    </source>
</evidence>
<dbReference type="AlphaFoldDB" id="A0A3B4CUV0"/>
<feature type="region of interest" description="Disordered" evidence="1">
    <location>
        <begin position="372"/>
        <end position="401"/>
    </location>
</feature>
<dbReference type="InterPro" id="IPR021963">
    <property type="entry name" value="Tcell_CD4_Cterm"/>
</dbReference>